<evidence type="ECO:0008006" key="13">
    <source>
        <dbReference type="Google" id="ProtNLM"/>
    </source>
</evidence>
<comment type="subcellular location">
    <subcellularLocation>
        <location evidence="1">Secreted</location>
        <location evidence="1">Cell wall</location>
    </subcellularLocation>
</comment>
<accession>A0A9R1XCG8</accession>
<dbReference type="Pfam" id="PF00295">
    <property type="entry name" value="Glyco_hydro_28"/>
    <property type="match status" value="1"/>
</dbReference>
<keyword evidence="6 9" id="KW-0326">Glycosidase</keyword>
<keyword evidence="3" id="KW-0134">Cell wall</keyword>
<evidence type="ECO:0000256" key="6">
    <source>
        <dbReference type="ARBA" id="ARBA00023295"/>
    </source>
</evidence>
<dbReference type="EMBL" id="NBSK02000005">
    <property type="protein sequence ID" value="KAJ0203267.1"/>
    <property type="molecule type" value="Genomic_DNA"/>
</dbReference>
<protein>
    <recommendedName>
        <fullName evidence="13">Polygalacturonase</fullName>
    </recommendedName>
</protein>
<dbReference type="SUPFAM" id="SSF51126">
    <property type="entry name" value="Pectin lyase-like"/>
    <property type="match status" value="1"/>
</dbReference>
<comment type="caution">
    <text evidence="11">The sequence shown here is derived from an EMBL/GenBank/DDBJ whole genome shotgun (WGS) entry which is preliminary data.</text>
</comment>
<keyword evidence="12" id="KW-1185">Reference proteome</keyword>
<evidence type="ECO:0000256" key="10">
    <source>
        <dbReference type="SAM" id="SignalP"/>
    </source>
</evidence>
<dbReference type="InterPro" id="IPR012334">
    <property type="entry name" value="Pectin_lyas_fold"/>
</dbReference>
<evidence type="ECO:0000256" key="2">
    <source>
        <dbReference type="ARBA" id="ARBA00008834"/>
    </source>
</evidence>
<keyword evidence="7" id="KW-0961">Cell wall biogenesis/degradation</keyword>
<dbReference type="PANTHER" id="PTHR31375">
    <property type="match status" value="1"/>
</dbReference>
<dbReference type="InterPro" id="IPR011050">
    <property type="entry name" value="Pectin_lyase_fold/virulence"/>
</dbReference>
<name>A0A9R1XCG8_LACSA</name>
<dbReference type="InterPro" id="IPR000743">
    <property type="entry name" value="Glyco_hydro_28"/>
</dbReference>
<dbReference type="GO" id="GO:0004650">
    <property type="term" value="F:polygalacturonase activity"/>
    <property type="evidence" value="ECO:0007669"/>
    <property type="project" value="InterPro"/>
</dbReference>
<dbReference type="GO" id="GO:0005975">
    <property type="term" value="P:carbohydrate metabolic process"/>
    <property type="evidence" value="ECO:0007669"/>
    <property type="project" value="InterPro"/>
</dbReference>
<dbReference type="AlphaFoldDB" id="A0A9R1XCG8"/>
<dbReference type="GO" id="GO:0071555">
    <property type="term" value="P:cell wall organization"/>
    <property type="evidence" value="ECO:0007669"/>
    <property type="project" value="UniProtKB-KW"/>
</dbReference>
<keyword evidence="4" id="KW-0964">Secreted</keyword>
<comment type="similarity">
    <text evidence="2 9">Belongs to the glycosyl hydrolase 28 family.</text>
</comment>
<keyword evidence="10" id="KW-0732">Signal</keyword>
<proteinExistence type="inferred from homology"/>
<evidence type="ECO:0000256" key="4">
    <source>
        <dbReference type="ARBA" id="ARBA00022525"/>
    </source>
</evidence>
<dbReference type="InterPro" id="IPR006626">
    <property type="entry name" value="PbH1"/>
</dbReference>
<dbReference type="FunFam" id="2.160.20.10:FF:000004">
    <property type="entry name" value="Pectin lyase-like superfamily protein"/>
    <property type="match status" value="1"/>
</dbReference>
<sequence>MAASTSIGLFLFVGFLVARTKAGPIDVKTKGAKGDGVANDAEAIMTAWKEACDSPNPCQVVIPPGTYMVSSPLTLSGPCKNPIEINANGATLKAPSDPTGIKGPGWIMFKNVDKMTLSGGIFDGQGQEAWKTNNAAKTGKCDLPYNFRFDMVKASFIRGITSMNSKHFHMNFLGCDGTTVEKVTIEAPAESLNTDGMHIGRTNGLNITDCTIKTGDDCVSIGDGSSNIHIEKIKCGPGHGISIGSLGKYPDEAPIDGIFIKGCTMTGTDNGLRIKTWPGSPPGKAVNMHFDDVQMENVGNPILIDQEYCPYVGCKPETNSSKVKIADVSFKGIRGTSSTKAAIRLLCSKDIPCEKVELADIDLKYEGKEGAGAISECKNVKPMTTGKIIPEACAAPVEPFKEKGGEADSSS</sequence>
<evidence type="ECO:0000256" key="9">
    <source>
        <dbReference type="RuleBase" id="RU361169"/>
    </source>
</evidence>
<dbReference type="PROSITE" id="PS00502">
    <property type="entry name" value="POLYGALACTURONASE"/>
    <property type="match status" value="1"/>
</dbReference>
<evidence type="ECO:0000256" key="3">
    <source>
        <dbReference type="ARBA" id="ARBA00022512"/>
    </source>
</evidence>
<feature type="active site" evidence="8">
    <location>
        <position position="239"/>
    </location>
</feature>
<dbReference type="OrthoDB" id="187139at2759"/>
<dbReference type="Gramene" id="rna-gnl|WGS:NBSK|LSAT_5X123220_mrna">
    <property type="protein sequence ID" value="cds-PLY80662.1"/>
    <property type="gene ID" value="gene-LSAT_5X123220"/>
</dbReference>
<organism evidence="11 12">
    <name type="scientific">Lactuca sativa</name>
    <name type="common">Garden lettuce</name>
    <dbReference type="NCBI Taxonomy" id="4236"/>
    <lineage>
        <taxon>Eukaryota</taxon>
        <taxon>Viridiplantae</taxon>
        <taxon>Streptophyta</taxon>
        <taxon>Embryophyta</taxon>
        <taxon>Tracheophyta</taxon>
        <taxon>Spermatophyta</taxon>
        <taxon>Magnoliopsida</taxon>
        <taxon>eudicotyledons</taxon>
        <taxon>Gunneridae</taxon>
        <taxon>Pentapetalae</taxon>
        <taxon>asterids</taxon>
        <taxon>campanulids</taxon>
        <taxon>Asterales</taxon>
        <taxon>Asteraceae</taxon>
        <taxon>Cichorioideae</taxon>
        <taxon>Cichorieae</taxon>
        <taxon>Lactucinae</taxon>
        <taxon>Lactuca</taxon>
    </lineage>
</organism>
<reference evidence="11 12" key="1">
    <citation type="journal article" date="2017" name="Nat. Commun.">
        <title>Genome assembly with in vitro proximity ligation data and whole-genome triplication in lettuce.</title>
        <authorList>
            <person name="Reyes-Chin-Wo S."/>
            <person name="Wang Z."/>
            <person name="Yang X."/>
            <person name="Kozik A."/>
            <person name="Arikit S."/>
            <person name="Song C."/>
            <person name="Xia L."/>
            <person name="Froenicke L."/>
            <person name="Lavelle D.O."/>
            <person name="Truco M.J."/>
            <person name="Xia R."/>
            <person name="Zhu S."/>
            <person name="Xu C."/>
            <person name="Xu H."/>
            <person name="Xu X."/>
            <person name="Cox K."/>
            <person name="Korf I."/>
            <person name="Meyers B.C."/>
            <person name="Michelmore R.W."/>
        </authorList>
    </citation>
    <scope>NUCLEOTIDE SEQUENCE [LARGE SCALE GENOMIC DNA]</scope>
    <source>
        <strain evidence="12">cv. Salinas</strain>
        <tissue evidence="11">Seedlings</tissue>
    </source>
</reference>
<gene>
    <name evidence="11" type="ORF">LSAT_V11C500273120</name>
</gene>
<feature type="signal peptide" evidence="10">
    <location>
        <begin position="1"/>
        <end position="22"/>
    </location>
</feature>
<feature type="chain" id="PRO_5040424686" description="Polygalacturonase" evidence="10">
    <location>
        <begin position="23"/>
        <end position="411"/>
    </location>
</feature>
<evidence type="ECO:0000256" key="1">
    <source>
        <dbReference type="ARBA" id="ARBA00004191"/>
    </source>
</evidence>
<evidence type="ECO:0000256" key="8">
    <source>
        <dbReference type="PROSITE-ProRule" id="PRU10052"/>
    </source>
</evidence>
<dbReference type="Gene3D" id="2.160.20.10">
    <property type="entry name" value="Single-stranded right-handed beta-helix, Pectin lyase-like"/>
    <property type="match status" value="1"/>
</dbReference>
<evidence type="ECO:0000256" key="5">
    <source>
        <dbReference type="ARBA" id="ARBA00022801"/>
    </source>
</evidence>
<dbReference type="Proteomes" id="UP000235145">
    <property type="component" value="Unassembled WGS sequence"/>
</dbReference>
<evidence type="ECO:0000256" key="7">
    <source>
        <dbReference type="ARBA" id="ARBA00023316"/>
    </source>
</evidence>
<dbReference type="SMART" id="SM00710">
    <property type="entry name" value="PbH1"/>
    <property type="match status" value="6"/>
</dbReference>
<evidence type="ECO:0000313" key="11">
    <source>
        <dbReference type="EMBL" id="KAJ0203267.1"/>
    </source>
</evidence>
<keyword evidence="5 9" id="KW-0378">Hydrolase</keyword>
<evidence type="ECO:0000313" key="12">
    <source>
        <dbReference type="Proteomes" id="UP000235145"/>
    </source>
</evidence>